<dbReference type="InterPro" id="IPR001932">
    <property type="entry name" value="PPM-type_phosphatase-like_dom"/>
</dbReference>
<dbReference type="PROSITE" id="PS51746">
    <property type="entry name" value="PPM_2"/>
    <property type="match status" value="1"/>
</dbReference>
<dbReference type="GO" id="GO:0004741">
    <property type="term" value="F:[pyruvate dehydrogenase (acetyl-transferring)]-phosphatase activity"/>
    <property type="evidence" value="ECO:0007669"/>
    <property type="project" value="TreeGrafter"/>
</dbReference>
<dbReference type="GO" id="GO:0043169">
    <property type="term" value="F:cation binding"/>
    <property type="evidence" value="ECO:0007669"/>
    <property type="project" value="InterPro"/>
</dbReference>
<dbReference type="PANTHER" id="PTHR13832">
    <property type="entry name" value="PROTEIN PHOSPHATASE 2C"/>
    <property type="match status" value="1"/>
</dbReference>
<sequence length="497" mass="56149">MLNRFKSVVSNVMGGLPAIPHQTEIPEDPNSLQVKFHYNRPDFLFLTSDEVELTADHISRPILVPRCVNKLPWKAGYAEVINAGKSKSNEDQATAMHFHIMAHMTETLLNKTDNQVEMTDMANTGGEFDNSLEYTYFAIFDGHAGTGAALMASNTLHKHIQERLLEVKDLLLCSNEDKMNDILKKRNMSANVNLPTKRITKDSLVKGALETAFCDMDEQIARERTTFRIKGGCTALVALFFGAKLYVANAGDCRAVIYRGEEIIPMSTDFTPVSERKRIAYLGYLQPELLHNEFTHLEFQKRVHRRDIGKKILCRDALMDGWFYKTVEEQDLKYPLIYGEGKRTRVLATIGVTRGFGDHDLKVHSSDIHIKPFLSPVPEVQVYDMTSCEHTEDDILVMGSDGLWDVMTNQDTGRIVREDLRKFSQNEDSRYTSAAQELVSKARGHLHPKGRGWRMENDRPSSGDDITAFIIPLSQLNSPSCSINTQNGHIPEKLENG</sequence>
<evidence type="ECO:0000313" key="2">
    <source>
        <dbReference type="EMBL" id="CAH1784536.1"/>
    </source>
</evidence>
<dbReference type="GO" id="GO:0005739">
    <property type="term" value="C:mitochondrion"/>
    <property type="evidence" value="ECO:0007669"/>
    <property type="project" value="TreeGrafter"/>
</dbReference>
<gene>
    <name evidence="2" type="ORF">OFUS_LOCUS10713</name>
</gene>
<dbReference type="InterPro" id="IPR015655">
    <property type="entry name" value="PP2C"/>
</dbReference>
<dbReference type="PANTHER" id="PTHR13832:SF354">
    <property type="entry name" value="GM14138P"/>
    <property type="match status" value="1"/>
</dbReference>
<protein>
    <submittedName>
        <fullName evidence="2">Uncharacterized protein</fullName>
    </submittedName>
</protein>
<proteinExistence type="inferred from homology"/>
<keyword evidence="1" id="KW-0904">Protein phosphatase</keyword>
<dbReference type="OrthoDB" id="10264738at2759"/>
<dbReference type="Gene3D" id="3.60.40.10">
    <property type="entry name" value="PPM-type phosphatase domain"/>
    <property type="match status" value="1"/>
</dbReference>
<keyword evidence="3" id="KW-1185">Reference proteome</keyword>
<dbReference type="AlphaFoldDB" id="A0A8J1XEL1"/>
<dbReference type="SUPFAM" id="SSF81606">
    <property type="entry name" value="PP2C-like"/>
    <property type="match status" value="1"/>
</dbReference>
<evidence type="ECO:0000256" key="1">
    <source>
        <dbReference type="RuleBase" id="RU003465"/>
    </source>
</evidence>
<dbReference type="Proteomes" id="UP000749559">
    <property type="component" value="Unassembled WGS sequence"/>
</dbReference>
<comment type="caution">
    <text evidence="2">The sequence shown here is derived from an EMBL/GenBank/DDBJ whole genome shotgun (WGS) entry which is preliminary data.</text>
</comment>
<dbReference type="InterPro" id="IPR036457">
    <property type="entry name" value="PPM-type-like_dom_sf"/>
</dbReference>
<reference evidence="2" key="1">
    <citation type="submission" date="2022-03" db="EMBL/GenBank/DDBJ databases">
        <authorList>
            <person name="Martin C."/>
        </authorList>
    </citation>
    <scope>NUCLEOTIDE SEQUENCE</scope>
</reference>
<dbReference type="EMBL" id="CAIIXF020000005">
    <property type="protein sequence ID" value="CAH1784536.1"/>
    <property type="molecule type" value="Genomic_DNA"/>
</dbReference>
<comment type="similarity">
    <text evidence="1">Belongs to the PP2C family.</text>
</comment>
<dbReference type="CDD" id="cd00143">
    <property type="entry name" value="PP2Cc"/>
    <property type="match status" value="1"/>
</dbReference>
<dbReference type="Pfam" id="PF00481">
    <property type="entry name" value="PP2C"/>
    <property type="match status" value="2"/>
</dbReference>
<accession>A0A8J1XEL1</accession>
<dbReference type="PROSITE" id="PS01032">
    <property type="entry name" value="PPM_1"/>
    <property type="match status" value="1"/>
</dbReference>
<dbReference type="SMART" id="SM00332">
    <property type="entry name" value="PP2Cc"/>
    <property type="match status" value="1"/>
</dbReference>
<dbReference type="InterPro" id="IPR000222">
    <property type="entry name" value="PP2C_BS"/>
</dbReference>
<organism evidence="2 3">
    <name type="scientific">Owenia fusiformis</name>
    <name type="common">Polychaete worm</name>
    <dbReference type="NCBI Taxonomy" id="6347"/>
    <lineage>
        <taxon>Eukaryota</taxon>
        <taxon>Metazoa</taxon>
        <taxon>Spiralia</taxon>
        <taxon>Lophotrochozoa</taxon>
        <taxon>Annelida</taxon>
        <taxon>Polychaeta</taxon>
        <taxon>Sedentaria</taxon>
        <taxon>Canalipalpata</taxon>
        <taxon>Sabellida</taxon>
        <taxon>Oweniida</taxon>
        <taxon>Oweniidae</taxon>
        <taxon>Owenia</taxon>
    </lineage>
</organism>
<name>A0A8J1XEL1_OWEFU</name>
<keyword evidence="1" id="KW-0378">Hydrolase</keyword>
<evidence type="ECO:0000313" key="3">
    <source>
        <dbReference type="Proteomes" id="UP000749559"/>
    </source>
</evidence>